<keyword evidence="2" id="KW-0812">Transmembrane</keyword>
<dbReference type="SFLD" id="SFLDG01200">
    <property type="entry name" value="SUF1.1"/>
    <property type="match status" value="1"/>
</dbReference>
<dbReference type="InterPro" id="IPR036282">
    <property type="entry name" value="Glutathione-S-Trfase_C_sf"/>
</dbReference>
<reference evidence="5" key="2">
    <citation type="journal article" date="2023" name="Science">
        <title>Genomic signatures of disease resistance in endangered staghorn corals.</title>
        <authorList>
            <person name="Vollmer S.V."/>
            <person name="Selwyn J.D."/>
            <person name="Despard B.A."/>
            <person name="Roesel C.L."/>
        </authorList>
    </citation>
    <scope>NUCLEOTIDE SEQUENCE</scope>
    <source>
        <strain evidence="5">K2</strain>
    </source>
</reference>
<sequence>MQSNSAFLTLLMTIITGSVTIEDFSWLALDSTMNLTESICITIIAFVMVYLIAKKLRGNPSKSPVKPDKVVLHQFPRSHVFWPGVLSGSPPCLKLETFLRMVKIPYENDLRIIYSKKGKMPWIEFNGQEIADSNFCVQFLSKEFQVDVDSHLNATERGVAHSILTMLEENTYWTMVYARYIDDYGAEFRKKLFGMFFFPLNYWVRFNLLRTTKNYLWSHGIGRHTSQEIYEIAERDLLAVSQLLGQKNFLFGDKPCLADAALFGFMVGCTWSLPDSPITKVVKTKAQNLDQHTQRMKELLYPDWEELLLEKEKTD</sequence>
<organism evidence="5 6">
    <name type="scientific">Acropora cervicornis</name>
    <name type="common">Staghorn coral</name>
    <dbReference type="NCBI Taxonomy" id="6130"/>
    <lineage>
        <taxon>Eukaryota</taxon>
        <taxon>Metazoa</taxon>
        <taxon>Cnidaria</taxon>
        <taxon>Anthozoa</taxon>
        <taxon>Hexacorallia</taxon>
        <taxon>Scleractinia</taxon>
        <taxon>Astrocoeniina</taxon>
        <taxon>Acroporidae</taxon>
        <taxon>Acropora</taxon>
    </lineage>
</organism>
<dbReference type="InterPro" id="IPR026928">
    <property type="entry name" value="FAX/IsoI-like"/>
</dbReference>
<keyword evidence="2" id="KW-1133">Transmembrane helix</keyword>
<evidence type="ECO:0000259" key="3">
    <source>
        <dbReference type="Pfam" id="PF17171"/>
    </source>
</evidence>
<dbReference type="Proteomes" id="UP001249851">
    <property type="component" value="Unassembled WGS sequence"/>
</dbReference>
<dbReference type="Pfam" id="PF17172">
    <property type="entry name" value="GST_N_4"/>
    <property type="match status" value="1"/>
</dbReference>
<proteinExistence type="inferred from homology"/>
<keyword evidence="6" id="KW-1185">Reference proteome</keyword>
<protein>
    <submittedName>
        <fullName evidence="5">Failed axon connections-like protein</fullName>
    </submittedName>
</protein>
<keyword evidence="2" id="KW-0472">Membrane</keyword>
<feature type="domain" description="Metaxin glutathione S-transferase" evidence="3">
    <location>
        <begin position="233"/>
        <end position="296"/>
    </location>
</feature>
<dbReference type="PANTHER" id="PTHR12289">
    <property type="entry name" value="METAXIN RELATED"/>
    <property type="match status" value="1"/>
</dbReference>
<name>A0AAD9VB84_ACRCE</name>
<dbReference type="EMBL" id="JARQWQ010000013">
    <property type="protein sequence ID" value="KAK2568051.1"/>
    <property type="molecule type" value="Genomic_DNA"/>
</dbReference>
<evidence type="ECO:0000256" key="1">
    <source>
        <dbReference type="ARBA" id="ARBA00006475"/>
    </source>
</evidence>
<dbReference type="SUPFAM" id="SSF52833">
    <property type="entry name" value="Thioredoxin-like"/>
    <property type="match status" value="1"/>
</dbReference>
<evidence type="ECO:0000256" key="2">
    <source>
        <dbReference type="SAM" id="Phobius"/>
    </source>
</evidence>
<feature type="transmembrane region" description="Helical" evidence="2">
    <location>
        <begin position="7"/>
        <end position="29"/>
    </location>
</feature>
<dbReference type="SFLD" id="SFLDS00019">
    <property type="entry name" value="Glutathione_Transferase_(cytos"/>
    <property type="match status" value="1"/>
</dbReference>
<gene>
    <name evidence="5" type="ORF">P5673_007966</name>
</gene>
<evidence type="ECO:0000259" key="4">
    <source>
        <dbReference type="Pfam" id="PF17172"/>
    </source>
</evidence>
<dbReference type="InterPro" id="IPR012336">
    <property type="entry name" value="Thioredoxin-like_fold"/>
</dbReference>
<dbReference type="InterPro" id="IPR036249">
    <property type="entry name" value="Thioredoxin-like_sf"/>
</dbReference>
<dbReference type="InterPro" id="IPR033468">
    <property type="entry name" value="Metaxin_GST"/>
</dbReference>
<evidence type="ECO:0000313" key="5">
    <source>
        <dbReference type="EMBL" id="KAK2568051.1"/>
    </source>
</evidence>
<dbReference type="InterPro" id="IPR040079">
    <property type="entry name" value="Glutathione_S-Trfase"/>
</dbReference>
<feature type="transmembrane region" description="Helical" evidence="2">
    <location>
        <begin position="35"/>
        <end position="53"/>
    </location>
</feature>
<dbReference type="SUPFAM" id="SSF47616">
    <property type="entry name" value="GST C-terminal domain-like"/>
    <property type="match status" value="1"/>
</dbReference>
<dbReference type="InterPro" id="IPR050931">
    <property type="entry name" value="Mito_Protein_Transport_Metaxin"/>
</dbReference>
<accession>A0AAD9VB84</accession>
<dbReference type="AlphaFoldDB" id="A0AAD9VB84"/>
<comment type="caution">
    <text evidence="5">The sequence shown here is derived from an EMBL/GenBank/DDBJ whole genome shotgun (WGS) entry which is preliminary data.</text>
</comment>
<dbReference type="GO" id="GO:0005737">
    <property type="term" value="C:cytoplasm"/>
    <property type="evidence" value="ECO:0007669"/>
    <property type="project" value="TreeGrafter"/>
</dbReference>
<dbReference type="Gene3D" id="1.20.1050.10">
    <property type="match status" value="1"/>
</dbReference>
<feature type="domain" description="Thioredoxin-like fold" evidence="4">
    <location>
        <begin position="90"/>
        <end position="183"/>
    </location>
</feature>
<dbReference type="SFLD" id="SFLDG01180">
    <property type="entry name" value="SUF1"/>
    <property type="match status" value="1"/>
</dbReference>
<evidence type="ECO:0000313" key="6">
    <source>
        <dbReference type="Proteomes" id="UP001249851"/>
    </source>
</evidence>
<dbReference type="PANTHER" id="PTHR12289:SF41">
    <property type="entry name" value="FAILED AXON CONNECTIONS-RELATED"/>
    <property type="match status" value="1"/>
</dbReference>
<comment type="similarity">
    <text evidence="1">Belongs to the FAX family.</text>
</comment>
<reference evidence="5" key="1">
    <citation type="journal article" date="2023" name="G3 (Bethesda)">
        <title>Whole genome assembly and annotation of the endangered Caribbean coral Acropora cervicornis.</title>
        <authorList>
            <person name="Selwyn J.D."/>
            <person name="Vollmer S.V."/>
        </authorList>
    </citation>
    <scope>NUCLEOTIDE SEQUENCE</scope>
    <source>
        <strain evidence="5">K2</strain>
    </source>
</reference>
<dbReference type="CDD" id="cd03193">
    <property type="entry name" value="GST_C_Metaxin"/>
    <property type="match status" value="1"/>
</dbReference>
<dbReference type="Pfam" id="PF17171">
    <property type="entry name" value="GST_C_6"/>
    <property type="match status" value="1"/>
</dbReference>